<accession>A0A2P2MF28</accession>
<evidence type="ECO:0000313" key="1">
    <source>
        <dbReference type="EMBL" id="MBX28773.1"/>
    </source>
</evidence>
<dbReference type="EMBL" id="GGEC01048289">
    <property type="protein sequence ID" value="MBX28773.1"/>
    <property type="molecule type" value="Transcribed_RNA"/>
</dbReference>
<reference evidence="1" key="1">
    <citation type="submission" date="2018-02" db="EMBL/GenBank/DDBJ databases">
        <title>Rhizophora mucronata_Transcriptome.</title>
        <authorList>
            <person name="Meera S.P."/>
            <person name="Sreeshan A."/>
            <person name="Augustine A."/>
        </authorList>
    </citation>
    <scope>NUCLEOTIDE SEQUENCE</scope>
    <source>
        <tissue evidence="1">Leaf</tissue>
    </source>
</reference>
<proteinExistence type="predicted"/>
<name>A0A2P2MF28_RHIMU</name>
<protein>
    <submittedName>
        <fullName evidence="1">Protein CHROMATIN REMODELING 5</fullName>
    </submittedName>
</protein>
<dbReference type="EMBL" id="GGEC01048277">
    <property type="protein sequence ID" value="MBX28761.1"/>
    <property type="molecule type" value="Transcribed_RNA"/>
</dbReference>
<organism evidence="1">
    <name type="scientific">Rhizophora mucronata</name>
    <name type="common">Asiatic mangrove</name>
    <dbReference type="NCBI Taxonomy" id="61149"/>
    <lineage>
        <taxon>Eukaryota</taxon>
        <taxon>Viridiplantae</taxon>
        <taxon>Streptophyta</taxon>
        <taxon>Embryophyta</taxon>
        <taxon>Tracheophyta</taxon>
        <taxon>Spermatophyta</taxon>
        <taxon>Magnoliopsida</taxon>
        <taxon>eudicotyledons</taxon>
        <taxon>Gunneridae</taxon>
        <taxon>Pentapetalae</taxon>
        <taxon>rosids</taxon>
        <taxon>fabids</taxon>
        <taxon>Malpighiales</taxon>
        <taxon>Rhizophoraceae</taxon>
        <taxon>Rhizophora</taxon>
    </lineage>
</organism>
<sequence>MASGFIQRLQKLPSSSALQKFATLKALNNSCACSSSASFSSTFSALSRISSISILNSLFLLSSSFLSSLKSSSAPNLKIADSSFLSK</sequence>
<dbReference type="AlphaFoldDB" id="A0A2P2MF28"/>